<dbReference type="Pfam" id="PF00144">
    <property type="entry name" value="Beta-lactamase"/>
    <property type="match status" value="1"/>
</dbReference>
<name>A0A895YEH3_9ACTN</name>
<evidence type="ECO:0000259" key="1">
    <source>
        <dbReference type="Pfam" id="PF00144"/>
    </source>
</evidence>
<dbReference type="Proteomes" id="UP000662857">
    <property type="component" value="Chromosome"/>
</dbReference>
<dbReference type="InterPro" id="IPR050789">
    <property type="entry name" value="Diverse_Enzym_Activities"/>
</dbReference>
<dbReference type="PANTHER" id="PTHR43283:SF15">
    <property type="entry name" value="CONSERVED PROTEIN"/>
    <property type="match status" value="1"/>
</dbReference>
<dbReference type="EMBL" id="CP070499">
    <property type="protein sequence ID" value="QSB13809.1"/>
    <property type="molecule type" value="Genomic_DNA"/>
</dbReference>
<dbReference type="RefSeq" id="WP_239675920.1">
    <property type="nucleotide sequence ID" value="NZ_CP070499.1"/>
</dbReference>
<accession>A0A895YEH3</accession>
<sequence>MEDLSELVAQWPVEQVAAGVTDPAETVAATGDLDWRVRTASVSKLLVGLAALVAIEEEALTLAEPAGPPGATVQHLLAHAAGFAFDDDKVLAPPEQRRIYSNVGIETFARHLAERTGIPFGDYLTEAVLQPLGMADTELVGSPAHGIESTVADLLRFARELLAPTLVSAETLATATSVHYPALAGVVPGFGKFTPNPWGLAFEIRGEKQPHWTGQRHSPQTFGHFGATGTFLWVDPAAQLGCAVLTGRDFGQWAGAAWPPFNDAVLERFAR</sequence>
<evidence type="ECO:0000313" key="3">
    <source>
        <dbReference type="Proteomes" id="UP000662857"/>
    </source>
</evidence>
<reference evidence="2" key="1">
    <citation type="submission" date="2021-02" db="EMBL/GenBank/DDBJ databases">
        <title>Natrosporangium hydrolyticum gen. nov., sp. nov, a haloalkaliphilic actinobacterium from a soda solonchak soil.</title>
        <authorList>
            <person name="Sorokin D.Y."/>
            <person name="Khijniak T.V."/>
            <person name="Zakharycheva A.P."/>
            <person name="Boueva O.V."/>
            <person name="Ariskina E.V."/>
            <person name="Hahnke R.L."/>
            <person name="Bunk B."/>
            <person name="Sproer C."/>
            <person name="Schumann P."/>
            <person name="Evtushenko L.I."/>
            <person name="Kublanov I.V."/>
        </authorList>
    </citation>
    <scope>NUCLEOTIDE SEQUENCE</scope>
    <source>
        <strain evidence="2">DSM 106523</strain>
    </source>
</reference>
<keyword evidence="3" id="KW-1185">Reference proteome</keyword>
<dbReference type="PANTHER" id="PTHR43283">
    <property type="entry name" value="BETA-LACTAMASE-RELATED"/>
    <property type="match status" value="1"/>
</dbReference>
<proteinExistence type="predicted"/>
<protein>
    <submittedName>
        <fullName evidence="2">Beta-lactamase family protein</fullName>
    </submittedName>
</protein>
<organism evidence="2 3">
    <name type="scientific">Natronosporangium hydrolyticum</name>
    <dbReference type="NCBI Taxonomy" id="2811111"/>
    <lineage>
        <taxon>Bacteria</taxon>
        <taxon>Bacillati</taxon>
        <taxon>Actinomycetota</taxon>
        <taxon>Actinomycetes</taxon>
        <taxon>Micromonosporales</taxon>
        <taxon>Micromonosporaceae</taxon>
        <taxon>Natronosporangium</taxon>
    </lineage>
</organism>
<dbReference type="KEGG" id="nhy:JQS43_19970"/>
<dbReference type="Gene3D" id="3.40.710.10">
    <property type="entry name" value="DD-peptidase/beta-lactamase superfamily"/>
    <property type="match status" value="1"/>
</dbReference>
<gene>
    <name evidence="2" type="ORF">JQS43_19970</name>
</gene>
<feature type="domain" description="Beta-lactamase-related" evidence="1">
    <location>
        <begin position="17"/>
        <end position="255"/>
    </location>
</feature>
<dbReference type="InterPro" id="IPR001466">
    <property type="entry name" value="Beta-lactam-related"/>
</dbReference>
<dbReference type="AlphaFoldDB" id="A0A895YEH3"/>
<evidence type="ECO:0000313" key="2">
    <source>
        <dbReference type="EMBL" id="QSB13809.1"/>
    </source>
</evidence>
<dbReference type="InterPro" id="IPR012338">
    <property type="entry name" value="Beta-lactam/transpept-like"/>
</dbReference>
<dbReference type="SUPFAM" id="SSF56601">
    <property type="entry name" value="beta-lactamase/transpeptidase-like"/>
    <property type="match status" value="1"/>
</dbReference>